<evidence type="ECO:0000313" key="4">
    <source>
        <dbReference type="Proteomes" id="UP000475214"/>
    </source>
</evidence>
<organism evidence="3 4">
    <name type="scientific">Phytoactinopolyspora halotolerans</name>
    <dbReference type="NCBI Taxonomy" id="1981512"/>
    <lineage>
        <taxon>Bacteria</taxon>
        <taxon>Bacillati</taxon>
        <taxon>Actinomycetota</taxon>
        <taxon>Actinomycetes</taxon>
        <taxon>Jiangellales</taxon>
        <taxon>Jiangellaceae</taxon>
        <taxon>Phytoactinopolyspora</taxon>
    </lineage>
</organism>
<feature type="domain" description="HTH cro/C1-type" evidence="2">
    <location>
        <begin position="41"/>
        <end position="98"/>
    </location>
</feature>
<name>A0A6L9SGJ4_9ACTN</name>
<dbReference type="SUPFAM" id="SSF47413">
    <property type="entry name" value="lambda repressor-like DNA-binding domains"/>
    <property type="match status" value="1"/>
</dbReference>
<dbReference type="PROSITE" id="PS50943">
    <property type="entry name" value="HTH_CROC1"/>
    <property type="match status" value="1"/>
</dbReference>
<evidence type="ECO:0000313" key="3">
    <source>
        <dbReference type="EMBL" id="NEE03708.1"/>
    </source>
</evidence>
<dbReference type="InterPro" id="IPR010982">
    <property type="entry name" value="Lambda_DNA-bd_dom_sf"/>
</dbReference>
<feature type="region of interest" description="Disordered" evidence="1">
    <location>
        <begin position="100"/>
        <end position="135"/>
    </location>
</feature>
<dbReference type="Gene3D" id="1.10.260.40">
    <property type="entry name" value="lambda repressor-like DNA-binding domains"/>
    <property type="match status" value="1"/>
</dbReference>
<dbReference type="Proteomes" id="UP000475214">
    <property type="component" value="Unassembled WGS sequence"/>
</dbReference>
<proteinExistence type="predicted"/>
<dbReference type="GO" id="GO:0003677">
    <property type="term" value="F:DNA binding"/>
    <property type="evidence" value="ECO:0007669"/>
    <property type="project" value="InterPro"/>
</dbReference>
<keyword evidence="4" id="KW-1185">Reference proteome</keyword>
<feature type="compositionally biased region" description="Polar residues" evidence="1">
    <location>
        <begin position="120"/>
        <end position="129"/>
    </location>
</feature>
<reference evidence="3 4" key="1">
    <citation type="submission" date="2020-02" db="EMBL/GenBank/DDBJ databases">
        <authorList>
            <person name="Li X.-J."/>
            <person name="Han X.-M."/>
        </authorList>
    </citation>
    <scope>NUCLEOTIDE SEQUENCE [LARGE SCALE GENOMIC DNA]</scope>
    <source>
        <strain evidence="3 4">CCTCC AB 2017055</strain>
    </source>
</reference>
<protein>
    <submittedName>
        <fullName evidence="3">Helix-turn-helix transcriptional regulator</fullName>
    </submittedName>
</protein>
<dbReference type="InterPro" id="IPR001387">
    <property type="entry name" value="Cro/C1-type_HTH"/>
</dbReference>
<sequence>MAEHSAFWDDLERDLEDPEFLREYVTSSVRIATIDTIVNALDAARHDAGLSKAALARAVGIEPAAVRRLFSSSSRNPTLGTLAEVAAALGLRVTLEPLSDGERETITKPLRTGHKGQPRQVVSASQSRRQIAATA</sequence>
<evidence type="ECO:0000259" key="2">
    <source>
        <dbReference type="PROSITE" id="PS50943"/>
    </source>
</evidence>
<dbReference type="RefSeq" id="WP_163743613.1">
    <property type="nucleotide sequence ID" value="NZ_JAAGOA010000025.1"/>
</dbReference>
<dbReference type="SMART" id="SM00530">
    <property type="entry name" value="HTH_XRE"/>
    <property type="match status" value="1"/>
</dbReference>
<accession>A0A6L9SGJ4</accession>
<dbReference type="AlphaFoldDB" id="A0A6L9SGJ4"/>
<comment type="caution">
    <text evidence="3">The sequence shown here is derived from an EMBL/GenBank/DDBJ whole genome shotgun (WGS) entry which is preliminary data.</text>
</comment>
<dbReference type="Pfam" id="PF01381">
    <property type="entry name" value="HTH_3"/>
    <property type="match status" value="1"/>
</dbReference>
<dbReference type="EMBL" id="JAAGOA010000025">
    <property type="protein sequence ID" value="NEE03708.1"/>
    <property type="molecule type" value="Genomic_DNA"/>
</dbReference>
<evidence type="ECO:0000256" key="1">
    <source>
        <dbReference type="SAM" id="MobiDB-lite"/>
    </source>
</evidence>
<dbReference type="CDD" id="cd00093">
    <property type="entry name" value="HTH_XRE"/>
    <property type="match status" value="1"/>
</dbReference>
<gene>
    <name evidence="3" type="ORF">G1H10_26425</name>
</gene>